<feature type="domain" description="Nitroreductase" evidence="3">
    <location>
        <begin position="10"/>
        <end position="188"/>
    </location>
</feature>
<comment type="similarity">
    <text evidence="1">Belongs to the nitroreductase family.</text>
</comment>
<dbReference type="SUPFAM" id="SSF55469">
    <property type="entry name" value="FMN-dependent nitroreductase-like"/>
    <property type="match status" value="1"/>
</dbReference>
<dbReference type="EMBL" id="RKRK01000003">
    <property type="protein sequence ID" value="RPF56692.1"/>
    <property type="molecule type" value="Genomic_DNA"/>
</dbReference>
<reference evidence="4 5" key="1">
    <citation type="submission" date="2018-11" db="EMBL/GenBank/DDBJ databases">
        <title>Genomic Encyclopedia of Type Strains, Phase IV (KMG-IV): sequencing the most valuable type-strain genomes for metagenomic binning, comparative biology and taxonomic classification.</title>
        <authorList>
            <person name="Goeker M."/>
        </authorList>
    </citation>
    <scope>NUCLEOTIDE SEQUENCE [LARGE SCALE GENOMIC DNA]</scope>
    <source>
        <strain evidence="4 5">DSM 29158</strain>
    </source>
</reference>
<protein>
    <submittedName>
        <fullName evidence="4">Nitroreductase</fullName>
    </submittedName>
</protein>
<comment type="caution">
    <text evidence="4">The sequence shown here is derived from an EMBL/GenBank/DDBJ whole genome shotgun (WGS) entry which is preliminary data.</text>
</comment>
<dbReference type="PANTHER" id="PTHR43673">
    <property type="entry name" value="NAD(P)H NITROREDUCTASE YDGI-RELATED"/>
    <property type="match status" value="1"/>
</dbReference>
<sequence>MNYNNIEELINDRHSVKQFDPNYKIPHEEMDEMIQLATKAPSSVNMQPWRFAVVESDEAKAKLRPLIRFNTPQNDTSSAMIVIFGDLQCLENSEHIYSSAVEHGMMPKEVKEKNLPIIQGMYNQLPRQAMSDIVKIDSTLAAMQLMLIARTYGYDTNPIGGFEHDKIGEALGYPLDRYVPVLIIAIGKAVKEGRPSYRMSVERVVNYL</sequence>
<accession>A0A3N5CAD8</accession>
<evidence type="ECO:0000313" key="5">
    <source>
        <dbReference type="Proteomes" id="UP000277108"/>
    </source>
</evidence>
<keyword evidence="5" id="KW-1185">Reference proteome</keyword>
<dbReference type="AlphaFoldDB" id="A0A3N5CAD8"/>
<proteinExistence type="inferred from homology"/>
<gene>
    <name evidence="4" type="ORF">EDD62_1347</name>
</gene>
<dbReference type="Proteomes" id="UP000277108">
    <property type="component" value="Unassembled WGS sequence"/>
</dbReference>
<name>A0A3N5CAD8_9BACL</name>
<evidence type="ECO:0000256" key="1">
    <source>
        <dbReference type="ARBA" id="ARBA00007118"/>
    </source>
</evidence>
<dbReference type="InterPro" id="IPR029479">
    <property type="entry name" value="Nitroreductase"/>
</dbReference>
<dbReference type="Pfam" id="PF00881">
    <property type="entry name" value="Nitroreductase"/>
    <property type="match status" value="1"/>
</dbReference>
<evidence type="ECO:0000313" key="4">
    <source>
        <dbReference type="EMBL" id="RPF56692.1"/>
    </source>
</evidence>
<organism evidence="4 5">
    <name type="scientific">Abyssicoccus albus</name>
    <dbReference type="NCBI Taxonomy" id="1817405"/>
    <lineage>
        <taxon>Bacteria</taxon>
        <taxon>Bacillati</taxon>
        <taxon>Bacillota</taxon>
        <taxon>Bacilli</taxon>
        <taxon>Bacillales</taxon>
        <taxon>Abyssicoccaceae</taxon>
    </lineage>
</organism>
<dbReference type="RefSeq" id="WP_123808018.1">
    <property type="nucleotide sequence ID" value="NZ_RKRK01000003.1"/>
</dbReference>
<dbReference type="Gene3D" id="3.40.109.10">
    <property type="entry name" value="NADH Oxidase"/>
    <property type="match status" value="1"/>
</dbReference>
<dbReference type="GO" id="GO:0016491">
    <property type="term" value="F:oxidoreductase activity"/>
    <property type="evidence" value="ECO:0007669"/>
    <property type="project" value="UniProtKB-KW"/>
</dbReference>
<dbReference type="CDD" id="cd02137">
    <property type="entry name" value="MhqN-like"/>
    <property type="match status" value="1"/>
</dbReference>
<dbReference type="InterPro" id="IPR000415">
    <property type="entry name" value="Nitroreductase-like"/>
</dbReference>
<evidence type="ECO:0000256" key="2">
    <source>
        <dbReference type="ARBA" id="ARBA00023002"/>
    </source>
</evidence>
<evidence type="ECO:0000259" key="3">
    <source>
        <dbReference type="Pfam" id="PF00881"/>
    </source>
</evidence>
<dbReference type="PANTHER" id="PTHR43673:SF10">
    <property type="entry name" value="NADH DEHYDROGENASE_NAD(P)H NITROREDUCTASE XCC3605-RELATED"/>
    <property type="match status" value="1"/>
</dbReference>
<keyword evidence="2" id="KW-0560">Oxidoreductase</keyword>
<dbReference type="OrthoDB" id="9782629at2"/>